<feature type="transmembrane region" description="Helical" evidence="8">
    <location>
        <begin position="174"/>
        <end position="194"/>
    </location>
</feature>
<dbReference type="SUPFAM" id="SSF161098">
    <property type="entry name" value="MetI-like"/>
    <property type="match status" value="1"/>
</dbReference>
<comment type="similarity">
    <text evidence="2">Belongs to the binding-protein-dependent transport system permease family. CysTW subfamily.</text>
</comment>
<dbReference type="InterPro" id="IPR000515">
    <property type="entry name" value="MetI-like"/>
</dbReference>
<evidence type="ECO:0000259" key="10">
    <source>
        <dbReference type="PROSITE" id="PS50928"/>
    </source>
</evidence>
<evidence type="ECO:0000256" key="5">
    <source>
        <dbReference type="ARBA" id="ARBA00022692"/>
    </source>
</evidence>
<dbReference type="GO" id="GO:0005886">
    <property type="term" value="C:plasma membrane"/>
    <property type="evidence" value="ECO:0007669"/>
    <property type="project" value="UniProtKB-SubCell"/>
</dbReference>
<keyword evidence="12" id="KW-1185">Reference proteome</keyword>
<proteinExistence type="inferred from homology"/>
<evidence type="ECO:0000256" key="8">
    <source>
        <dbReference type="RuleBase" id="RU363032"/>
    </source>
</evidence>
<feature type="domain" description="ABC transmembrane type-1" evidence="10">
    <location>
        <begin position="88"/>
        <end position="295"/>
    </location>
</feature>
<keyword evidence="3 8" id="KW-0813">Transport</keyword>
<gene>
    <name evidence="11" type="ORF">EXE58_05755</name>
</gene>
<dbReference type="KEGG" id="nsn:EXE58_05755"/>
<evidence type="ECO:0000256" key="1">
    <source>
        <dbReference type="ARBA" id="ARBA00004651"/>
    </source>
</evidence>
<evidence type="ECO:0000313" key="12">
    <source>
        <dbReference type="Proteomes" id="UP000294853"/>
    </source>
</evidence>
<dbReference type="Pfam" id="PF00528">
    <property type="entry name" value="BPD_transp_1"/>
    <property type="match status" value="1"/>
</dbReference>
<dbReference type="OrthoDB" id="9808619at2"/>
<organism evidence="11 12">
    <name type="scientific">Nocardioides seonyuensis</name>
    <dbReference type="NCBI Taxonomy" id="2518371"/>
    <lineage>
        <taxon>Bacteria</taxon>
        <taxon>Bacillati</taxon>
        <taxon>Actinomycetota</taxon>
        <taxon>Actinomycetes</taxon>
        <taxon>Propionibacteriales</taxon>
        <taxon>Nocardioidaceae</taxon>
        <taxon>Nocardioides</taxon>
    </lineage>
</organism>
<accession>A0A4P7IG58</accession>
<dbReference type="AlphaFoldDB" id="A0A4P7IG58"/>
<dbReference type="RefSeq" id="WP_135266975.1">
    <property type="nucleotide sequence ID" value="NZ_CP038436.1"/>
</dbReference>
<feature type="region of interest" description="Disordered" evidence="9">
    <location>
        <begin position="1"/>
        <end position="22"/>
    </location>
</feature>
<feature type="transmembrane region" description="Helical" evidence="8">
    <location>
        <begin position="92"/>
        <end position="111"/>
    </location>
</feature>
<evidence type="ECO:0000256" key="9">
    <source>
        <dbReference type="SAM" id="MobiDB-lite"/>
    </source>
</evidence>
<dbReference type="PANTHER" id="PTHR42929">
    <property type="entry name" value="INNER MEMBRANE ABC TRANSPORTER PERMEASE PROTEIN YDCU-RELATED-RELATED"/>
    <property type="match status" value="1"/>
</dbReference>
<protein>
    <submittedName>
        <fullName evidence="11">ABC transporter permease</fullName>
    </submittedName>
</protein>
<dbReference type="InterPro" id="IPR035906">
    <property type="entry name" value="MetI-like_sf"/>
</dbReference>
<evidence type="ECO:0000256" key="6">
    <source>
        <dbReference type="ARBA" id="ARBA00022989"/>
    </source>
</evidence>
<dbReference type="PANTHER" id="PTHR42929:SF1">
    <property type="entry name" value="INNER MEMBRANE ABC TRANSPORTER PERMEASE PROTEIN YDCU-RELATED"/>
    <property type="match status" value="1"/>
</dbReference>
<reference evidence="11 12" key="1">
    <citation type="submission" date="2019-03" db="EMBL/GenBank/DDBJ databases">
        <title>Three New Species of Nocardioides, Nocardioides euryhalodurans sp. nov., Nocardioides seonyuensis sp. nov. and Nocardioides eburneoflavus sp. nov. Iolated from Soil.</title>
        <authorList>
            <person name="Roh S.G."/>
            <person name="Lee C."/>
            <person name="Kim M.-K."/>
            <person name="Kim S.B."/>
        </authorList>
    </citation>
    <scope>NUCLEOTIDE SEQUENCE [LARGE SCALE GENOMIC DNA]</scope>
    <source>
        <strain evidence="11 12">MMS17-SY207-3</strain>
    </source>
</reference>
<sequence length="303" mass="32786">MSLAHGIAPGGAPGAVADPPERGRRSTRTAVLLLTLPLAWLLVFFIVPLFSLVGTSLYDPAGSLETGYAMTGEVANYFNVLGDYREQLVRSLVYAGIATLACIALAYPLAYAIAFKAGRWKNLMLVAVIAPFFTSFLIRTLSWQLILGDQAWIADGLRWLQVLDPDGRLLSTPFAVVTGLTYNFLPFMVLPLYASLEKVDPRLMEAGADLYASPFTTFRKVTLPLSLPGLVAGTLLTFIPAAGDYINAELLGNPQTQMIGNVIQNLFEGGSYPEAAALSVTLMLLITAMVLFYIRRAGTEELV</sequence>
<keyword evidence="5 8" id="KW-0812">Transmembrane</keyword>
<keyword evidence="4" id="KW-1003">Cell membrane</keyword>
<feature type="transmembrane region" description="Helical" evidence="8">
    <location>
        <begin position="275"/>
        <end position="294"/>
    </location>
</feature>
<evidence type="ECO:0000256" key="4">
    <source>
        <dbReference type="ARBA" id="ARBA00022475"/>
    </source>
</evidence>
<keyword evidence="7 8" id="KW-0472">Membrane</keyword>
<feature type="transmembrane region" description="Helical" evidence="8">
    <location>
        <begin position="123"/>
        <end position="146"/>
    </location>
</feature>
<dbReference type="Gene3D" id="1.10.3720.10">
    <property type="entry name" value="MetI-like"/>
    <property type="match status" value="1"/>
</dbReference>
<evidence type="ECO:0000313" key="11">
    <source>
        <dbReference type="EMBL" id="QBX55007.1"/>
    </source>
</evidence>
<feature type="transmembrane region" description="Helical" evidence="8">
    <location>
        <begin position="30"/>
        <end position="50"/>
    </location>
</feature>
<keyword evidence="6 8" id="KW-1133">Transmembrane helix</keyword>
<dbReference type="PROSITE" id="PS50928">
    <property type="entry name" value="ABC_TM1"/>
    <property type="match status" value="1"/>
</dbReference>
<dbReference type="GO" id="GO:0055085">
    <property type="term" value="P:transmembrane transport"/>
    <property type="evidence" value="ECO:0007669"/>
    <property type="project" value="InterPro"/>
</dbReference>
<evidence type="ECO:0000256" key="3">
    <source>
        <dbReference type="ARBA" id="ARBA00022448"/>
    </source>
</evidence>
<dbReference type="EMBL" id="CP038436">
    <property type="protein sequence ID" value="QBX55007.1"/>
    <property type="molecule type" value="Genomic_DNA"/>
</dbReference>
<dbReference type="Proteomes" id="UP000294853">
    <property type="component" value="Chromosome"/>
</dbReference>
<feature type="transmembrane region" description="Helical" evidence="8">
    <location>
        <begin position="221"/>
        <end position="242"/>
    </location>
</feature>
<evidence type="ECO:0000256" key="7">
    <source>
        <dbReference type="ARBA" id="ARBA00023136"/>
    </source>
</evidence>
<name>A0A4P7IG58_9ACTN</name>
<dbReference type="CDD" id="cd06261">
    <property type="entry name" value="TM_PBP2"/>
    <property type="match status" value="1"/>
</dbReference>
<evidence type="ECO:0000256" key="2">
    <source>
        <dbReference type="ARBA" id="ARBA00007069"/>
    </source>
</evidence>
<comment type="subcellular location">
    <subcellularLocation>
        <location evidence="1 8">Cell membrane</location>
        <topology evidence="1 8">Multi-pass membrane protein</topology>
    </subcellularLocation>
</comment>